<evidence type="ECO:0000259" key="2">
    <source>
        <dbReference type="Pfam" id="PF02441"/>
    </source>
</evidence>
<dbReference type="AlphaFoldDB" id="A0A6J3M6U2"/>
<evidence type="ECO:0000256" key="1">
    <source>
        <dbReference type="ARBA" id="ARBA00038350"/>
    </source>
</evidence>
<dbReference type="Proteomes" id="UP000504637">
    <property type="component" value="Unplaced"/>
</dbReference>
<reference evidence="4" key="3">
    <citation type="submission" date="2025-08" db="UniProtKB">
        <authorList>
            <consortium name="RefSeq"/>
        </authorList>
    </citation>
    <scope>IDENTIFICATION</scope>
    <source>
        <strain evidence="4">CBS 342.82</strain>
    </source>
</reference>
<dbReference type="InterPro" id="IPR036770">
    <property type="entry name" value="Ankyrin_rpt-contain_sf"/>
</dbReference>
<dbReference type="SUPFAM" id="SSF52507">
    <property type="entry name" value="Homo-oligomeric flavin-containing Cys decarboxylases, HFCD"/>
    <property type="match status" value="1"/>
</dbReference>
<dbReference type="Gene3D" id="1.25.40.20">
    <property type="entry name" value="Ankyrin repeat-containing domain"/>
    <property type="match status" value="1"/>
</dbReference>
<dbReference type="GO" id="GO:0010181">
    <property type="term" value="F:FMN binding"/>
    <property type="evidence" value="ECO:0007669"/>
    <property type="project" value="TreeGrafter"/>
</dbReference>
<dbReference type="Gene3D" id="3.40.50.1950">
    <property type="entry name" value="Flavin prenyltransferase-like"/>
    <property type="match status" value="1"/>
</dbReference>
<keyword evidence="3" id="KW-1185">Reference proteome</keyword>
<reference evidence="4" key="1">
    <citation type="submission" date="2020-01" db="EMBL/GenBank/DDBJ databases">
        <authorList>
            <consortium name="DOE Joint Genome Institute"/>
            <person name="Haridas S."/>
            <person name="Albert R."/>
            <person name="Binder M."/>
            <person name="Bloem J."/>
            <person name="Labutti K."/>
            <person name="Salamov A."/>
            <person name="Andreopoulos B."/>
            <person name="Baker S.E."/>
            <person name="Barry K."/>
            <person name="Bills G."/>
            <person name="Bluhm B.H."/>
            <person name="Cannon C."/>
            <person name="Castanera R."/>
            <person name="Culley D.E."/>
            <person name="Daum C."/>
            <person name="Ezra D."/>
            <person name="Gonzalez J.B."/>
            <person name="Henrissat B."/>
            <person name="Kuo A."/>
            <person name="Liang C."/>
            <person name="Lipzen A."/>
            <person name="Lutzoni F."/>
            <person name="Magnuson J."/>
            <person name="Mondo S."/>
            <person name="Nolan M."/>
            <person name="Ohm R."/>
            <person name="Pangilinan J."/>
            <person name="Park H.-J."/>
            <person name="Ramirez L."/>
            <person name="Alfaro M."/>
            <person name="Sun H."/>
            <person name="Tritt A."/>
            <person name="Yoshinaga Y."/>
            <person name="Zwiers L.-H."/>
            <person name="Turgeon B.G."/>
            <person name="Goodwin S.B."/>
            <person name="Spatafora J.W."/>
            <person name="Crous P.W."/>
            <person name="Grigoriev I.V."/>
        </authorList>
    </citation>
    <scope>NUCLEOTIDE SEQUENCE</scope>
    <source>
        <strain evidence="4">CBS 342.82</strain>
    </source>
</reference>
<name>A0A6J3M6U2_9PEZI</name>
<dbReference type="InterPro" id="IPR003382">
    <property type="entry name" value="Flavoprotein"/>
</dbReference>
<dbReference type="RefSeq" id="XP_033460644.1">
    <property type="nucleotide sequence ID" value="XM_033606408.1"/>
</dbReference>
<dbReference type="PANTHER" id="PTHR14359">
    <property type="entry name" value="HOMO-OLIGOMERIC FLAVIN CONTAINING CYS DECARBOXYLASE FAMILY"/>
    <property type="match status" value="1"/>
</dbReference>
<accession>A0A6J3M6U2</accession>
<dbReference type="SUPFAM" id="SSF140860">
    <property type="entry name" value="Pseudo ankyrin repeat-like"/>
    <property type="match status" value="1"/>
</dbReference>
<evidence type="ECO:0000313" key="3">
    <source>
        <dbReference type="Proteomes" id="UP000504637"/>
    </source>
</evidence>
<dbReference type="OrthoDB" id="70387at2759"/>
<dbReference type="GO" id="GO:0015937">
    <property type="term" value="P:coenzyme A biosynthetic process"/>
    <property type="evidence" value="ECO:0007669"/>
    <property type="project" value="TreeGrafter"/>
</dbReference>
<dbReference type="GO" id="GO:0004633">
    <property type="term" value="F:phosphopantothenoylcysteine decarboxylase activity"/>
    <property type="evidence" value="ECO:0007669"/>
    <property type="project" value="TreeGrafter"/>
</dbReference>
<gene>
    <name evidence="4" type="ORF">K489DRAFT_388350</name>
</gene>
<protein>
    <recommendedName>
        <fullName evidence="2">Flavoprotein domain-containing protein</fullName>
    </recommendedName>
</protein>
<proteinExistence type="inferred from homology"/>
<dbReference type="Pfam" id="PF02441">
    <property type="entry name" value="Flavoprotein"/>
    <property type="match status" value="1"/>
</dbReference>
<dbReference type="InterPro" id="IPR036551">
    <property type="entry name" value="Flavin_trans-like"/>
</dbReference>
<dbReference type="GO" id="GO:0071513">
    <property type="term" value="C:phosphopantothenoylcysteine decarboxylase complex"/>
    <property type="evidence" value="ECO:0007669"/>
    <property type="project" value="TreeGrafter"/>
</dbReference>
<organism evidence="4">
    <name type="scientific">Dissoconium aciculare CBS 342.82</name>
    <dbReference type="NCBI Taxonomy" id="1314786"/>
    <lineage>
        <taxon>Eukaryota</taxon>
        <taxon>Fungi</taxon>
        <taxon>Dikarya</taxon>
        <taxon>Ascomycota</taxon>
        <taxon>Pezizomycotina</taxon>
        <taxon>Dothideomycetes</taxon>
        <taxon>Dothideomycetidae</taxon>
        <taxon>Mycosphaerellales</taxon>
        <taxon>Dissoconiaceae</taxon>
        <taxon>Dissoconium</taxon>
    </lineage>
</organism>
<comment type="similarity">
    <text evidence="1">Belongs to the HFCD (homooligomeric flavin containing Cys decarboxylase) superfamily.</text>
</comment>
<sequence length="557" mass="63305">MSVRRRQVPRDARRALQDTAHSHPGELNVIFASVGCNDARHTNVRHVADVEQEAAELCAWANILVLAPIDAYSLAKMLTGQTGNLLLELLRSWNVSRKVLMLPGMSQLMWRNPMTSKQMTEIRDNWDWVRTFKPILWEFDSFGTKKVTSWDSANELVEAVHNQVELLKLGEGLTVAPIPRAILPKPSTRPSNRLPPELWTIIFDMVGDWELAQNLHVYTNLKPPSDWYAHIRHKESEDRQLSDMETLEWIILCGTLCNVKQFVQDRGVPRILSRMCLTLMMRFAMTPLLAYLESVDHKILLCPPERSFFPDKASAVFGRVEILEFWCKSPTFADREYTEAAMDGASRMGFVHVLDWWRRSGLPLKYTEAALETASGNGHIAVLEWWKAQACIDSNSASGISELDRVDTTGRTSPTGLPLIRLKPGKSICFAAQNGHTEVVHWWLESGITFAHEDTVAKLASAHGHVAILELWYEMKGGKIIFDNSVLPLATKHGWIAVLEWWRRSGLTVEYRICDVEEALEDGFEGERGVEMRRWWAHNGLNLGSLGTSEWMKTKVL</sequence>
<evidence type="ECO:0000313" key="4">
    <source>
        <dbReference type="RefSeq" id="XP_033460644.1"/>
    </source>
</evidence>
<reference evidence="4" key="2">
    <citation type="submission" date="2020-04" db="EMBL/GenBank/DDBJ databases">
        <authorList>
            <consortium name="NCBI Genome Project"/>
        </authorList>
    </citation>
    <scope>NUCLEOTIDE SEQUENCE</scope>
    <source>
        <strain evidence="4">CBS 342.82</strain>
    </source>
</reference>
<feature type="domain" description="Flavoprotein" evidence="2">
    <location>
        <begin position="49"/>
        <end position="132"/>
    </location>
</feature>
<dbReference type="PANTHER" id="PTHR14359:SF21">
    <property type="entry name" value="FLAVOPROTEIN DOMAIN-CONTAINING PROTEIN"/>
    <property type="match status" value="1"/>
</dbReference>
<dbReference type="GeneID" id="54364208"/>